<dbReference type="OrthoDB" id="2441754at2759"/>
<sequence>MVPHWSHGLRMDHLQGSADAWMRATLEDHLRRSKYWAPLDTSIEMYVDLDRDEDDNSDSSSLRINLEQAYSIQSLRITASSSVKPSSVPIYRNIGCPVSYTHTDPMTNTRTTISAYVQALSTGGQTDHQVVLYSPPDALTPLATVPSGFWSHPDADSHISSSVASQLSIAQLMDIKVSPGQHDSQGSVRVLLTLAFGAYSGAVTDANDANPQVLDVVEIYIDGDISSLSSQTLYTPAPRKPRKHRVSTLQPSHGKEFLRGRAIKIYNDRNPLTNADEEHIAIFGIRCAEAAQTILVTSPLFYAPSNKPSSLKEHSPVKFHLLGDMATKTGLKTSCMAMFPPQSEFEQLIVIMNEAGKGEIWDWKHNKKIFELEIANNAQQKGEKEGKEPSNHRKDLYYWGVQINWTIEQPGECDSRSGRSYGLSHGARKRGDFRIVAMADGLNEEWETSWWHVGEQELRKRLQEVQDETLFQASATLTTESKIESRSRHFEARTLGTTRSPSELLHEMSRPSDEDHALLFVAYLVWDHYRIALTSEFGLCIFDMNKEMDDDILDGGDEKQGKHKSRNPHWVTMIDSSEQDPLIDIATLGDCLLLTRKYSHIVWPFRKLIRPQP</sequence>
<protein>
    <submittedName>
        <fullName evidence="2">Uncharacterized protein</fullName>
    </submittedName>
</protein>
<evidence type="ECO:0000313" key="2">
    <source>
        <dbReference type="EMBL" id="KAG0258278.1"/>
    </source>
</evidence>
<dbReference type="EMBL" id="JAAAJA010000225">
    <property type="protein sequence ID" value="KAG0258278.1"/>
    <property type="molecule type" value="Genomic_DNA"/>
</dbReference>
<keyword evidence="3" id="KW-1185">Reference proteome</keyword>
<reference evidence="2" key="1">
    <citation type="journal article" date="2020" name="Fungal Divers.">
        <title>Resolving the Mortierellaceae phylogeny through synthesis of multi-gene phylogenetics and phylogenomics.</title>
        <authorList>
            <person name="Vandepol N."/>
            <person name="Liber J."/>
            <person name="Desiro A."/>
            <person name="Na H."/>
            <person name="Kennedy M."/>
            <person name="Barry K."/>
            <person name="Grigoriev I.V."/>
            <person name="Miller A.N."/>
            <person name="O'Donnell K."/>
            <person name="Stajich J.E."/>
            <person name="Bonito G."/>
        </authorList>
    </citation>
    <scope>NUCLEOTIDE SEQUENCE</scope>
    <source>
        <strain evidence="2">KOD948</strain>
    </source>
</reference>
<feature type="region of interest" description="Disordered" evidence="1">
    <location>
        <begin position="232"/>
        <end position="251"/>
    </location>
</feature>
<proteinExistence type="predicted"/>
<comment type="caution">
    <text evidence="2">The sequence shown here is derived from an EMBL/GenBank/DDBJ whole genome shotgun (WGS) entry which is preliminary data.</text>
</comment>
<dbReference type="AlphaFoldDB" id="A0A9P6Q4G6"/>
<accession>A0A9P6Q4G6</accession>
<organism evidence="2 3">
    <name type="scientific">Mortierella polycephala</name>
    <dbReference type="NCBI Taxonomy" id="41804"/>
    <lineage>
        <taxon>Eukaryota</taxon>
        <taxon>Fungi</taxon>
        <taxon>Fungi incertae sedis</taxon>
        <taxon>Mucoromycota</taxon>
        <taxon>Mortierellomycotina</taxon>
        <taxon>Mortierellomycetes</taxon>
        <taxon>Mortierellales</taxon>
        <taxon>Mortierellaceae</taxon>
        <taxon>Mortierella</taxon>
    </lineage>
</organism>
<evidence type="ECO:0000256" key="1">
    <source>
        <dbReference type="SAM" id="MobiDB-lite"/>
    </source>
</evidence>
<gene>
    <name evidence="2" type="ORF">BG011_003392</name>
</gene>
<dbReference type="Proteomes" id="UP000726737">
    <property type="component" value="Unassembled WGS sequence"/>
</dbReference>
<evidence type="ECO:0000313" key="3">
    <source>
        <dbReference type="Proteomes" id="UP000726737"/>
    </source>
</evidence>
<name>A0A9P6Q4G6_9FUNG</name>